<reference evidence="6" key="3">
    <citation type="submission" date="2025-09" db="UniProtKB">
        <authorList>
            <consortium name="Ensembl"/>
        </authorList>
    </citation>
    <scope>IDENTIFICATION</scope>
</reference>
<dbReference type="AlphaFoldDB" id="A0A9L0JE83"/>
<dbReference type="GO" id="GO:0007166">
    <property type="term" value="P:cell surface receptor signaling pathway"/>
    <property type="evidence" value="ECO:0007669"/>
    <property type="project" value="TreeGrafter"/>
</dbReference>
<dbReference type="InterPro" id="IPR013106">
    <property type="entry name" value="Ig_V-set"/>
</dbReference>
<reference evidence="6" key="2">
    <citation type="submission" date="2025-08" db="UniProtKB">
        <authorList>
            <consortium name="Ensembl"/>
        </authorList>
    </citation>
    <scope>IDENTIFICATION</scope>
</reference>
<evidence type="ECO:0000256" key="3">
    <source>
        <dbReference type="SAM" id="MobiDB-lite"/>
    </source>
</evidence>
<feature type="chain" id="PRO_5040331131" description="Immunoglobulin V-set domain-containing protein" evidence="4">
    <location>
        <begin position="22"/>
        <end position="164"/>
    </location>
</feature>
<evidence type="ECO:0000256" key="1">
    <source>
        <dbReference type="ARBA" id="ARBA00022729"/>
    </source>
</evidence>
<dbReference type="GO" id="GO:0005886">
    <property type="term" value="C:plasma membrane"/>
    <property type="evidence" value="ECO:0007669"/>
    <property type="project" value="TreeGrafter"/>
</dbReference>
<dbReference type="Ensembl" id="ENSEAST00005048833.1">
    <property type="protein sequence ID" value="ENSEASP00005047535.1"/>
    <property type="gene ID" value="ENSEASG00005009379.2"/>
</dbReference>
<evidence type="ECO:0000313" key="7">
    <source>
        <dbReference type="Proteomes" id="UP000694387"/>
    </source>
</evidence>
<dbReference type="GeneTree" id="ENSGT00940000163545"/>
<dbReference type="GO" id="GO:0002376">
    <property type="term" value="P:immune system process"/>
    <property type="evidence" value="ECO:0007669"/>
    <property type="project" value="UniProtKB-KW"/>
</dbReference>
<dbReference type="Proteomes" id="UP000694387">
    <property type="component" value="Chromosome 1"/>
</dbReference>
<name>A0A9L0JE83_EQUAS</name>
<dbReference type="InterPro" id="IPR013783">
    <property type="entry name" value="Ig-like_fold"/>
</dbReference>
<dbReference type="InterPro" id="IPR036179">
    <property type="entry name" value="Ig-like_dom_sf"/>
</dbReference>
<dbReference type="Pfam" id="PF07686">
    <property type="entry name" value="V-set"/>
    <property type="match status" value="1"/>
</dbReference>
<dbReference type="PANTHER" id="PTHR23268">
    <property type="entry name" value="T-CELL RECEPTOR BETA CHAIN"/>
    <property type="match status" value="1"/>
</dbReference>
<evidence type="ECO:0000256" key="2">
    <source>
        <dbReference type="ARBA" id="ARBA00022859"/>
    </source>
</evidence>
<feature type="compositionally biased region" description="Basic and acidic residues" evidence="3">
    <location>
        <begin position="138"/>
        <end position="147"/>
    </location>
</feature>
<dbReference type="Gene3D" id="2.60.40.10">
    <property type="entry name" value="Immunoglobulins"/>
    <property type="match status" value="1"/>
</dbReference>
<reference evidence="6 7" key="1">
    <citation type="journal article" date="2020" name="Nat. Commun.">
        <title>Donkey genomes provide new insights into domestication and selection for coat color.</title>
        <authorList>
            <person name="Wang"/>
            <person name="C."/>
            <person name="Li"/>
            <person name="H."/>
            <person name="Guo"/>
            <person name="Y."/>
            <person name="Huang"/>
            <person name="J."/>
            <person name="Sun"/>
            <person name="Y."/>
            <person name="Min"/>
            <person name="J."/>
            <person name="Wang"/>
            <person name="J."/>
            <person name="Fang"/>
            <person name="X."/>
            <person name="Zhao"/>
            <person name="Z."/>
            <person name="Wang"/>
            <person name="S."/>
            <person name="Zhang"/>
            <person name="Y."/>
            <person name="Liu"/>
            <person name="Q."/>
            <person name="Jiang"/>
            <person name="Q."/>
            <person name="Wang"/>
            <person name="X."/>
            <person name="Guo"/>
            <person name="Y."/>
            <person name="Yang"/>
            <person name="C."/>
            <person name="Wang"/>
            <person name="Y."/>
            <person name="Tian"/>
            <person name="F."/>
            <person name="Zhuang"/>
            <person name="G."/>
            <person name="Fan"/>
            <person name="Y."/>
            <person name="Gao"/>
            <person name="Q."/>
            <person name="Li"/>
            <person name="Y."/>
            <person name="Ju"/>
            <person name="Z."/>
            <person name="Li"/>
            <person name="J."/>
            <person name="Li"/>
            <person name="R."/>
            <person name="Hou"/>
            <person name="M."/>
            <person name="Yang"/>
            <person name="G."/>
            <person name="Liu"/>
            <person name="G."/>
            <person name="Liu"/>
            <person name="W."/>
            <person name="Guo"/>
            <person name="J."/>
            <person name="Pan"/>
            <person name="S."/>
            <person name="Fan"/>
            <person name="G."/>
            <person name="Zhang"/>
            <person name="W."/>
            <person name="Zhang"/>
            <person name="R."/>
            <person name="Yu"/>
            <person name="J."/>
            <person name="Zhang"/>
            <person name="X."/>
            <person name="Yin"/>
            <person name="Q."/>
            <person name="Ji"/>
            <person name="C."/>
            <person name="Jin"/>
            <person name="Y."/>
            <person name="Yue"/>
            <person name="G."/>
            <person name="Liu"/>
            <person name="M."/>
            <person name="Xu"/>
            <person name="J."/>
            <person name="Liu"/>
            <person name="S."/>
            <person name="Jordana"/>
            <person name="J."/>
            <person name="Noce"/>
            <person name="A."/>
            <person name="Amills"/>
            <person name="M."/>
            <person name="Wu"/>
            <person name="D.D."/>
            <person name="Li"/>
            <person name="S."/>
            <person name="Zhou"/>
            <person name="X. and Zhong"/>
            <person name="J."/>
        </authorList>
    </citation>
    <scope>NUCLEOTIDE SEQUENCE [LARGE SCALE GENOMIC DNA]</scope>
</reference>
<keyword evidence="2" id="KW-0391">Immunity</keyword>
<sequence length="164" mass="18904">MGNQVLCWVALCLLGAGTMDGGITQSPKYLIREEGKDVTLECEQSLDYDYMYWYRQDPGQGLRLIYYSLFVKDIQNGDLSEGYRVSREEKAFFPLTAISTQKNQTSLYLCASIGFKHDICAYRESKKEKKDEEEEEGEKERGEERSLFYKPALFSTLLNTGKQK</sequence>
<keyword evidence="1 4" id="KW-0732">Signal</keyword>
<feature type="signal peptide" evidence="4">
    <location>
        <begin position="1"/>
        <end position="21"/>
    </location>
</feature>
<protein>
    <recommendedName>
        <fullName evidence="5">Immunoglobulin V-set domain-containing protein</fullName>
    </recommendedName>
</protein>
<dbReference type="SUPFAM" id="SSF48726">
    <property type="entry name" value="Immunoglobulin"/>
    <property type="match status" value="1"/>
</dbReference>
<accession>A0A9L0JE83</accession>
<proteinExistence type="predicted"/>
<organism evidence="6 7">
    <name type="scientific">Equus asinus</name>
    <name type="common">Donkey</name>
    <name type="synonym">Equus africanus asinus</name>
    <dbReference type="NCBI Taxonomy" id="9793"/>
    <lineage>
        <taxon>Eukaryota</taxon>
        <taxon>Metazoa</taxon>
        <taxon>Chordata</taxon>
        <taxon>Craniata</taxon>
        <taxon>Vertebrata</taxon>
        <taxon>Euteleostomi</taxon>
        <taxon>Mammalia</taxon>
        <taxon>Eutheria</taxon>
        <taxon>Laurasiatheria</taxon>
        <taxon>Perissodactyla</taxon>
        <taxon>Equidae</taxon>
        <taxon>Equus</taxon>
    </lineage>
</organism>
<evidence type="ECO:0000259" key="5">
    <source>
        <dbReference type="Pfam" id="PF07686"/>
    </source>
</evidence>
<dbReference type="PANTHER" id="PTHR23268:SF28">
    <property type="entry name" value="T CELL RECEPTOR BETA VARIABLE 19"/>
    <property type="match status" value="1"/>
</dbReference>
<keyword evidence="7" id="KW-1185">Reference proteome</keyword>
<dbReference type="InterPro" id="IPR050413">
    <property type="entry name" value="TCR_beta_variable"/>
</dbReference>
<feature type="region of interest" description="Disordered" evidence="3">
    <location>
        <begin position="125"/>
        <end position="147"/>
    </location>
</feature>
<evidence type="ECO:0000313" key="6">
    <source>
        <dbReference type="Ensembl" id="ENSEASP00005047535.1"/>
    </source>
</evidence>
<feature type="domain" description="Immunoglobulin V-set" evidence="5">
    <location>
        <begin position="25"/>
        <end position="114"/>
    </location>
</feature>
<evidence type="ECO:0000256" key="4">
    <source>
        <dbReference type="SAM" id="SignalP"/>
    </source>
</evidence>